<accession>A0A8E2J9D7</accession>
<name>A0A8E2J9D7_9PEZI</name>
<dbReference type="PANTHER" id="PTHR33488">
    <property type="entry name" value="ZGC:162509"/>
    <property type="match status" value="1"/>
</dbReference>
<dbReference type="Proteomes" id="UP000250266">
    <property type="component" value="Unassembled WGS sequence"/>
</dbReference>
<keyword evidence="1" id="KW-0175">Coiled coil</keyword>
<dbReference type="OrthoDB" id="5406275at2759"/>
<dbReference type="AlphaFoldDB" id="A0A8E2J9D7"/>
<dbReference type="PANTHER" id="PTHR33488:SF2">
    <property type="entry name" value="EARLY ENDOSOME ANTIGEN 1-LIKE"/>
    <property type="match status" value="1"/>
</dbReference>
<evidence type="ECO:0000256" key="1">
    <source>
        <dbReference type="SAM" id="Coils"/>
    </source>
</evidence>
<feature type="coiled-coil region" evidence="1">
    <location>
        <begin position="451"/>
        <end position="478"/>
    </location>
</feature>
<evidence type="ECO:0000313" key="3">
    <source>
        <dbReference type="Proteomes" id="UP000250266"/>
    </source>
</evidence>
<evidence type="ECO:0000313" key="2">
    <source>
        <dbReference type="EMBL" id="OCK74180.1"/>
    </source>
</evidence>
<organism evidence="2 3">
    <name type="scientific">Lepidopterella palustris CBS 459.81</name>
    <dbReference type="NCBI Taxonomy" id="1314670"/>
    <lineage>
        <taxon>Eukaryota</taxon>
        <taxon>Fungi</taxon>
        <taxon>Dikarya</taxon>
        <taxon>Ascomycota</taxon>
        <taxon>Pezizomycotina</taxon>
        <taxon>Dothideomycetes</taxon>
        <taxon>Pleosporomycetidae</taxon>
        <taxon>Mytilinidiales</taxon>
        <taxon>Argynnaceae</taxon>
        <taxon>Lepidopterella</taxon>
    </lineage>
</organism>
<protein>
    <submittedName>
        <fullName evidence="2">Uncharacterized protein</fullName>
    </submittedName>
</protein>
<proteinExistence type="predicted"/>
<dbReference type="EMBL" id="KV745539">
    <property type="protein sequence ID" value="OCK74180.1"/>
    <property type="molecule type" value="Genomic_DNA"/>
</dbReference>
<gene>
    <name evidence="2" type="ORF">K432DRAFT_430181</name>
</gene>
<sequence length="720" mass="79953">MATESSTEIERYEQVRRLEISRTVPAFLQDVQDSLVVRQDWGELLGAAPLSLSMIGACQIVASSPKAETAVLDPPAGGFKYLKYRSLQANLTQLSNFGRLCFLEAERRMDRLGMHSKAMFGEYGVANNIIRLLCDEEAAKTGLQTEMLTLKRCADDCANDAKMIELKFQEWLEMANELNESAQETSSSNSFNERKIDEQLGAEMNKQIWTEKEVEEKRMALERMKKVLDTSEEAFKKASNSIPTGWNGLAQRFVQGCGDTFIAGVNSFIGTAKSATHTLGNLTRQAHPDEDDPAFACAADLCTYVSTLEELLCDGPDGSLDLDAIFGYGSKDKNGGMQGLEFCNQMLKFIREKYPWKRNGEPSKMAVKIIERSRDLIRKVSTTVRPGLRDLNRCDVKPWQDEARKLYEQASALKAQAALMPGAGAGQTAPLLNPDAMPKATSKDPTIKASMSDAANRLVIAQEAMNAAEENYTKSTERLLESTAKLSEIQSTLRNLDAQKATFKEIKGVLRASIKALTELKDHITRMVQFFQGISNMVEFAANYRCTRLIDSINGGIKGDEYRIGDITYTELQKQNLLVATLMVRAHFSVIFDMAKVYCDVSREHIMPGISIMDRLGLLNDADNDRTSLEKKRAILEGYAQSAMLRVQEIAKEKQAAFKERMSQRIAQIGETTKALPPTAQVKAIKDAVHTEAEQEKKAIKSKPSAVDAAHRLLMPGIDG</sequence>
<keyword evidence="3" id="KW-1185">Reference proteome</keyword>
<reference evidence="2 3" key="1">
    <citation type="journal article" date="2016" name="Nat. Commun.">
        <title>Ectomycorrhizal ecology is imprinted in the genome of the dominant symbiotic fungus Cenococcum geophilum.</title>
        <authorList>
            <consortium name="DOE Joint Genome Institute"/>
            <person name="Peter M."/>
            <person name="Kohler A."/>
            <person name="Ohm R.A."/>
            <person name="Kuo A."/>
            <person name="Krutzmann J."/>
            <person name="Morin E."/>
            <person name="Arend M."/>
            <person name="Barry K.W."/>
            <person name="Binder M."/>
            <person name="Choi C."/>
            <person name="Clum A."/>
            <person name="Copeland A."/>
            <person name="Grisel N."/>
            <person name="Haridas S."/>
            <person name="Kipfer T."/>
            <person name="LaButti K."/>
            <person name="Lindquist E."/>
            <person name="Lipzen A."/>
            <person name="Maire R."/>
            <person name="Meier B."/>
            <person name="Mihaltcheva S."/>
            <person name="Molinier V."/>
            <person name="Murat C."/>
            <person name="Poggeler S."/>
            <person name="Quandt C.A."/>
            <person name="Sperisen C."/>
            <person name="Tritt A."/>
            <person name="Tisserant E."/>
            <person name="Crous P.W."/>
            <person name="Henrissat B."/>
            <person name="Nehls U."/>
            <person name="Egli S."/>
            <person name="Spatafora J.W."/>
            <person name="Grigoriev I.V."/>
            <person name="Martin F.M."/>
        </authorList>
    </citation>
    <scope>NUCLEOTIDE SEQUENCE [LARGE SCALE GENOMIC DNA]</scope>
    <source>
        <strain evidence="2 3">CBS 459.81</strain>
    </source>
</reference>